<evidence type="ECO:0000313" key="5">
    <source>
        <dbReference type="Proteomes" id="UP000308528"/>
    </source>
</evidence>
<name>A0A4S4NQC3_9BACT</name>
<gene>
    <name evidence="4" type="ORF">E4021_01745</name>
</gene>
<dbReference type="PANTHER" id="PTHR15337">
    <property type="entry name" value="ANTERIOR GRADIENT PROTEIN-RELATED"/>
    <property type="match status" value="1"/>
</dbReference>
<sequence length="168" mass="19455">MKLLLPLFLLLLSVPATAQIEWLSWEEAVARSQKEPRKMMVDVYTDWCGWCKRMDKTAFVDPEVVAYVNEHFYPVKLDAEQRDPITFDGHEFTYDATLSRRGVHTLAVALLDGRMSYPSIVYLDDEQKRITISPGFKEPAALLRELTYVGGDHFKRQTYQDYVDSLSK</sequence>
<dbReference type="Proteomes" id="UP000308528">
    <property type="component" value="Unassembled WGS sequence"/>
</dbReference>
<dbReference type="Pfam" id="PF03190">
    <property type="entry name" value="Thioredox_DsbH"/>
    <property type="match status" value="1"/>
</dbReference>
<dbReference type="PANTHER" id="PTHR15337:SF11">
    <property type="entry name" value="THIOREDOXIN DOMAIN-CONTAINING PROTEIN"/>
    <property type="match status" value="1"/>
</dbReference>
<organism evidence="4 5">
    <name type="scientific">Neolewinella litorea</name>
    <dbReference type="NCBI Taxonomy" id="2562452"/>
    <lineage>
        <taxon>Bacteria</taxon>
        <taxon>Pseudomonadati</taxon>
        <taxon>Bacteroidota</taxon>
        <taxon>Saprospiria</taxon>
        <taxon>Saprospirales</taxon>
        <taxon>Lewinellaceae</taxon>
        <taxon>Neolewinella</taxon>
    </lineage>
</organism>
<evidence type="ECO:0000256" key="1">
    <source>
        <dbReference type="ARBA" id="ARBA00022729"/>
    </source>
</evidence>
<keyword evidence="1 2" id="KW-0732">Signal</keyword>
<dbReference type="InterPro" id="IPR036249">
    <property type="entry name" value="Thioredoxin-like_sf"/>
</dbReference>
<reference evidence="4 5" key="1">
    <citation type="submission" date="2019-04" db="EMBL/GenBank/DDBJ databases">
        <title>Lewinella litorea sp. nov., isolated from a marine sand.</title>
        <authorList>
            <person name="Yoon J.-H."/>
        </authorList>
    </citation>
    <scope>NUCLEOTIDE SEQUENCE [LARGE SCALE GENOMIC DNA]</scope>
    <source>
        <strain evidence="4 5">HSMS-39</strain>
    </source>
</reference>
<feature type="signal peptide" evidence="2">
    <location>
        <begin position="1"/>
        <end position="18"/>
    </location>
</feature>
<evidence type="ECO:0000313" key="4">
    <source>
        <dbReference type="EMBL" id="THH41347.1"/>
    </source>
</evidence>
<keyword evidence="5" id="KW-1185">Reference proteome</keyword>
<dbReference type="Gene3D" id="3.40.30.10">
    <property type="entry name" value="Glutaredoxin"/>
    <property type="match status" value="1"/>
</dbReference>
<dbReference type="InterPro" id="IPR004879">
    <property type="entry name" value="Ssp411-like_TRX"/>
</dbReference>
<dbReference type="SUPFAM" id="SSF52833">
    <property type="entry name" value="Thioredoxin-like"/>
    <property type="match status" value="1"/>
</dbReference>
<evidence type="ECO:0000256" key="2">
    <source>
        <dbReference type="SAM" id="SignalP"/>
    </source>
</evidence>
<protein>
    <submittedName>
        <fullName evidence="4">DUF255 domain-containing protein</fullName>
    </submittedName>
</protein>
<feature type="domain" description="Spermatogenesis-associated protein 20-like TRX" evidence="3">
    <location>
        <begin position="16"/>
        <end position="129"/>
    </location>
</feature>
<comment type="caution">
    <text evidence="4">The sequence shown here is derived from an EMBL/GenBank/DDBJ whole genome shotgun (WGS) entry which is preliminary data.</text>
</comment>
<evidence type="ECO:0000259" key="3">
    <source>
        <dbReference type="Pfam" id="PF03190"/>
    </source>
</evidence>
<dbReference type="RefSeq" id="WP_136456173.1">
    <property type="nucleotide sequence ID" value="NZ_SRSF01000001.1"/>
</dbReference>
<proteinExistence type="predicted"/>
<dbReference type="InterPro" id="IPR051099">
    <property type="entry name" value="AGR/TXD"/>
</dbReference>
<dbReference type="OrthoDB" id="9811036at2"/>
<dbReference type="AlphaFoldDB" id="A0A4S4NQC3"/>
<feature type="chain" id="PRO_5020441163" evidence="2">
    <location>
        <begin position="19"/>
        <end position="168"/>
    </location>
</feature>
<accession>A0A4S4NQC3</accession>
<dbReference type="EMBL" id="SRSF01000001">
    <property type="protein sequence ID" value="THH41347.1"/>
    <property type="molecule type" value="Genomic_DNA"/>
</dbReference>